<dbReference type="RefSeq" id="XP_018299218.1">
    <property type="nucleotide sequence ID" value="XM_018434478.1"/>
</dbReference>
<reference evidence="2" key="1">
    <citation type="submission" date="2015-06" db="EMBL/GenBank/DDBJ databases">
        <title>Expansion of signal transduction pathways in fungi by whole-genome duplication.</title>
        <authorList>
            <consortium name="DOE Joint Genome Institute"/>
            <person name="Corrochano L.M."/>
            <person name="Kuo A."/>
            <person name="Marcet-Houben M."/>
            <person name="Polaino S."/>
            <person name="Salamov A."/>
            <person name="Villalobos J.M."/>
            <person name="Alvarez M.I."/>
            <person name="Avalos J."/>
            <person name="Benito E.P."/>
            <person name="Benoit I."/>
            <person name="Burger G."/>
            <person name="Camino L.P."/>
            <person name="Canovas D."/>
            <person name="Cerda-Olmedo E."/>
            <person name="Cheng J.-F."/>
            <person name="Dominguez A."/>
            <person name="Elias M."/>
            <person name="Eslava A.P."/>
            <person name="Glaser F."/>
            <person name="Grimwood J."/>
            <person name="Gutierrez G."/>
            <person name="Heitman J."/>
            <person name="Henrissat B."/>
            <person name="Iturriaga E.A."/>
            <person name="Lang B.F."/>
            <person name="Lavin J.L."/>
            <person name="Lee S."/>
            <person name="Li W."/>
            <person name="Lindquist E."/>
            <person name="Lopez-Garcia S."/>
            <person name="Luque E.M."/>
            <person name="Marcos A.T."/>
            <person name="Martin J."/>
            <person name="McCluskey K."/>
            <person name="Medina H.R."/>
            <person name="Miralles-Duran A."/>
            <person name="Miyazaki A."/>
            <person name="Munoz-Torres E."/>
            <person name="Oguiza J.A."/>
            <person name="Ohm R."/>
            <person name="Olmedo M."/>
            <person name="Orejas M."/>
            <person name="Ortiz-Castellanos L."/>
            <person name="Pisabarro A.G."/>
            <person name="Rodriguez-Romero J."/>
            <person name="Ruiz-Herrera J."/>
            <person name="Ruiz-Vazquez R."/>
            <person name="Sanz C."/>
            <person name="Schackwitz W."/>
            <person name="Schmutz J."/>
            <person name="Shahriari M."/>
            <person name="Shelest E."/>
            <person name="Silva-Franco F."/>
            <person name="Soanes D."/>
            <person name="Syed K."/>
            <person name="Tagua V.G."/>
            <person name="Talbot N.J."/>
            <person name="Thon M."/>
            <person name="De vries R.P."/>
            <person name="Wiebenga A."/>
            <person name="Yadav J.S."/>
            <person name="Braun E.L."/>
            <person name="Baker S."/>
            <person name="Garre V."/>
            <person name="Horwitz B."/>
            <person name="Torres-Martinez S."/>
            <person name="Idnurm A."/>
            <person name="Herrera-Estrella A."/>
            <person name="Gabaldon T."/>
            <person name="Grigoriev I.V."/>
        </authorList>
    </citation>
    <scope>NUCLEOTIDE SEQUENCE [LARGE SCALE GENOMIC DNA]</scope>
    <source>
        <strain evidence="2">NRRL 1555(-)</strain>
    </source>
</reference>
<proteinExistence type="predicted"/>
<dbReference type="GeneID" id="28995384"/>
<accession>A0A167R9S8</accession>
<protein>
    <submittedName>
        <fullName evidence="1">Uncharacterized protein</fullName>
    </submittedName>
</protein>
<keyword evidence="2" id="KW-1185">Reference proteome</keyword>
<evidence type="ECO:0000313" key="2">
    <source>
        <dbReference type="Proteomes" id="UP000077315"/>
    </source>
</evidence>
<dbReference type="AlphaFoldDB" id="A0A167R9S8"/>
<evidence type="ECO:0000313" key="1">
    <source>
        <dbReference type="EMBL" id="OAD81178.1"/>
    </source>
</evidence>
<name>A0A167R9S8_PHYB8</name>
<dbReference type="VEuPathDB" id="FungiDB:PHYBLDRAFT_161804"/>
<dbReference type="Proteomes" id="UP000077315">
    <property type="component" value="Unassembled WGS sequence"/>
</dbReference>
<organism evidence="1 2">
    <name type="scientific">Phycomyces blakesleeanus (strain ATCC 8743b / DSM 1359 / FGSC 10004 / NBRC 33097 / NRRL 1555)</name>
    <dbReference type="NCBI Taxonomy" id="763407"/>
    <lineage>
        <taxon>Eukaryota</taxon>
        <taxon>Fungi</taxon>
        <taxon>Fungi incertae sedis</taxon>
        <taxon>Mucoromycota</taxon>
        <taxon>Mucoromycotina</taxon>
        <taxon>Mucoromycetes</taxon>
        <taxon>Mucorales</taxon>
        <taxon>Phycomycetaceae</taxon>
        <taxon>Phycomyces</taxon>
    </lineage>
</organism>
<gene>
    <name evidence="1" type="ORF">PHYBLDRAFT_161804</name>
</gene>
<sequence>MSSSLLHVAITLQKLYNFIMGKLSKTKETILSLEVVDMLYLPNIVTEDISDSTNNTCVDSNETDNADQNINVNAIKYFLSLSLFHSVAILENYLETYVEPNFSWEHPTT</sequence>
<dbReference type="InParanoid" id="A0A167R9S8"/>
<dbReference type="EMBL" id="KV440971">
    <property type="protein sequence ID" value="OAD81178.1"/>
    <property type="molecule type" value="Genomic_DNA"/>
</dbReference>